<proteinExistence type="predicted"/>
<feature type="region of interest" description="Disordered" evidence="1">
    <location>
        <begin position="29"/>
        <end position="51"/>
    </location>
</feature>
<protein>
    <submittedName>
        <fullName evidence="2">Uncharacterized protein</fullName>
    </submittedName>
</protein>
<gene>
    <name evidence="2" type="ORF">EC957_004606</name>
</gene>
<evidence type="ECO:0000313" key="3">
    <source>
        <dbReference type="Proteomes" id="UP000723463"/>
    </source>
</evidence>
<comment type="caution">
    <text evidence="2">The sequence shown here is derived from an EMBL/GenBank/DDBJ whole genome shotgun (WGS) entry which is preliminary data.</text>
</comment>
<evidence type="ECO:0000256" key="1">
    <source>
        <dbReference type="SAM" id="MobiDB-lite"/>
    </source>
</evidence>
<reference evidence="2" key="1">
    <citation type="journal article" date="2020" name="Fungal Divers.">
        <title>Resolving the Mortierellaceae phylogeny through synthesis of multi-gene phylogenetics and phylogenomics.</title>
        <authorList>
            <person name="Vandepol N."/>
            <person name="Liber J."/>
            <person name="Desiro A."/>
            <person name="Na H."/>
            <person name="Kennedy M."/>
            <person name="Barry K."/>
            <person name="Grigoriev I.V."/>
            <person name="Miller A.N."/>
            <person name="O'Donnell K."/>
            <person name="Stajich J.E."/>
            <person name="Bonito G."/>
        </authorList>
    </citation>
    <scope>NUCLEOTIDE SEQUENCE</scope>
    <source>
        <strain evidence="2">NRRL 2591</strain>
    </source>
</reference>
<dbReference type="AlphaFoldDB" id="A0A9P6K062"/>
<name>A0A9P6K062_9FUNG</name>
<dbReference type="Proteomes" id="UP000723463">
    <property type="component" value="Unassembled WGS sequence"/>
</dbReference>
<keyword evidence="3" id="KW-1185">Reference proteome</keyword>
<accession>A0A9P6K062</accession>
<sequence length="120" mass="13491">MNGDKIQFSLDKNQKDAQEMAEEIKQRMHKKIAKRYGSRDRSSSIERDTVESFKSKEGETVKTKLFEMLGDDDAGHRKSVRYLIRALGDPSCTTPCLHLQSSSALLGSLAYQYSSPGESD</sequence>
<organism evidence="2 3">
    <name type="scientific">Mortierella hygrophila</name>
    <dbReference type="NCBI Taxonomy" id="979708"/>
    <lineage>
        <taxon>Eukaryota</taxon>
        <taxon>Fungi</taxon>
        <taxon>Fungi incertae sedis</taxon>
        <taxon>Mucoromycota</taxon>
        <taxon>Mortierellomycotina</taxon>
        <taxon>Mortierellomycetes</taxon>
        <taxon>Mortierellales</taxon>
        <taxon>Mortierellaceae</taxon>
        <taxon>Mortierella</taxon>
    </lineage>
</organism>
<feature type="region of interest" description="Disordered" evidence="1">
    <location>
        <begin position="1"/>
        <end position="20"/>
    </location>
</feature>
<dbReference type="EMBL" id="JAAAXW010000212">
    <property type="protein sequence ID" value="KAF9540167.1"/>
    <property type="molecule type" value="Genomic_DNA"/>
</dbReference>
<evidence type="ECO:0000313" key="2">
    <source>
        <dbReference type="EMBL" id="KAF9540167.1"/>
    </source>
</evidence>
<feature type="compositionally biased region" description="Basic and acidic residues" evidence="1">
    <location>
        <begin position="37"/>
        <end position="51"/>
    </location>
</feature>